<dbReference type="PROSITE" id="PS51165">
    <property type="entry name" value="THUMP"/>
    <property type="match status" value="1"/>
</dbReference>
<gene>
    <name evidence="4" type="ORF">Pmani_025271</name>
</gene>
<dbReference type="Proteomes" id="UP001292094">
    <property type="component" value="Unassembled WGS sequence"/>
</dbReference>
<reference evidence="4" key="1">
    <citation type="submission" date="2023-11" db="EMBL/GenBank/DDBJ databases">
        <title>Genome assemblies of two species of porcelain crab, Petrolisthes cinctipes and Petrolisthes manimaculis (Anomura: Porcellanidae).</title>
        <authorList>
            <person name="Angst P."/>
        </authorList>
    </citation>
    <scope>NUCLEOTIDE SEQUENCE</scope>
    <source>
        <strain evidence="4">PB745_02</strain>
        <tissue evidence="4">Gill</tissue>
    </source>
</reference>
<keyword evidence="1" id="KW-0694">RNA-binding</keyword>
<evidence type="ECO:0000256" key="2">
    <source>
        <dbReference type="SAM" id="MobiDB-lite"/>
    </source>
</evidence>
<evidence type="ECO:0000313" key="4">
    <source>
        <dbReference type="EMBL" id="KAK4302656.1"/>
    </source>
</evidence>
<dbReference type="CDD" id="cd11717">
    <property type="entry name" value="THUMP_THUMPD1_like"/>
    <property type="match status" value="1"/>
</dbReference>
<evidence type="ECO:0000259" key="3">
    <source>
        <dbReference type="PROSITE" id="PS51165"/>
    </source>
</evidence>
<feature type="region of interest" description="Disordered" evidence="2">
    <location>
        <begin position="106"/>
        <end position="156"/>
    </location>
</feature>
<feature type="domain" description="THUMP" evidence="3">
    <location>
        <begin position="217"/>
        <end position="329"/>
    </location>
</feature>
<dbReference type="EMBL" id="JAWZYT010002696">
    <property type="protein sequence ID" value="KAK4302656.1"/>
    <property type="molecule type" value="Genomic_DNA"/>
</dbReference>
<dbReference type="Gene3D" id="3.30.2300.10">
    <property type="entry name" value="THUMP superfamily"/>
    <property type="match status" value="1"/>
</dbReference>
<sequence>MCARAPQIIPKTITKGPLGPQQIPKKNPRFTVHLTQTSIMGKNNKRQKSYYINTAKRYKGQNNNVLRSGLKGFLCTCNFHERDCVREAYNLLNQFADRLYGPEQLKAAPSRDDKSIEQDVVQQEGAEGEVPVTSKTGDQKEQMSKSNVGSGSDDDDELDIDAALKADIEELQKKPRSNHQGRPERRFQQVECGATNCIFIRTTLPDPLTLSMAVMDHILETKEQCTKRLLRLLPVQATCRAFQEEIEKEAKVLANEFFQKDGNNGGGGKSFYVAFKCRNNSSVKRESVTGALVQVLQDAHPDNTPDMVTPDVVLSVEVVKGVCCLSFLPGYLTKYAKYNLITLAAKAKAKQQQDGQKDMNEIVNDDMEEKIVIKQEELENKNVVVENRTEVKAASQNGSTMERVECQNEAECKEEAKKSQDEAKISKGEIDTVL</sequence>
<feature type="compositionally biased region" description="Basic and acidic residues" evidence="2">
    <location>
        <begin position="402"/>
        <end position="434"/>
    </location>
</feature>
<comment type="caution">
    <text evidence="4">The sequence shown here is derived from an EMBL/GenBank/DDBJ whole genome shotgun (WGS) entry which is preliminary data.</text>
</comment>
<organism evidence="4 5">
    <name type="scientific">Petrolisthes manimaculis</name>
    <dbReference type="NCBI Taxonomy" id="1843537"/>
    <lineage>
        <taxon>Eukaryota</taxon>
        <taxon>Metazoa</taxon>
        <taxon>Ecdysozoa</taxon>
        <taxon>Arthropoda</taxon>
        <taxon>Crustacea</taxon>
        <taxon>Multicrustacea</taxon>
        <taxon>Malacostraca</taxon>
        <taxon>Eumalacostraca</taxon>
        <taxon>Eucarida</taxon>
        <taxon>Decapoda</taxon>
        <taxon>Pleocyemata</taxon>
        <taxon>Anomura</taxon>
        <taxon>Galatheoidea</taxon>
        <taxon>Porcellanidae</taxon>
        <taxon>Petrolisthes</taxon>
    </lineage>
</organism>
<dbReference type="AlphaFoldDB" id="A0AAE1P7L4"/>
<dbReference type="PANTHER" id="PTHR13452">
    <property type="entry name" value="THUMP DOMAIN CONTAINING PROTEIN 1-RELATED"/>
    <property type="match status" value="1"/>
</dbReference>
<dbReference type="InterPro" id="IPR004114">
    <property type="entry name" value="THUMP_dom"/>
</dbReference>
<dbReference type="GO" id="GO:0006400">
    <property type="term" value="P:tRNA modification"/>
    <property type="evidence" value="ECO:0007669"/>
    <property type="project" value="InterPro"/>
</dbReference>
<evidence type="ECO:0000256" key="1">
    <source>
        <dbReference type="PROSITE-ProRule" id="PRU00529"/>
    </source>
</evidence>
<dbReference type="SMART" id="SM00981">
    <property type="entry name" value="THUMP"/>
    <property type="match status" value="1"/>
</dbReference>
<dbReference type="SUPFAM" id="SSF143437">
    <property type="entry name" value="THUMP domain-like"/>
    <property type="match status" value="1"/>
</dbReference>
<dbReference type="PANTHER" id="PTHR13452:SF10">
    <property type="entry name" value="THUMP DOMAIN-CONTAINING PROTEIN 1"/>
    <property type="match status" value="1"/>
</dbReference>
<dbReference type="InterPro" id="IPR040183">
    <property type="entry name" value="THUMPD1-like"/>
</dbReference>
<accession>A0AAE1P7L4</accession>
<feature type="region of interest" description="Disordered" evidence="2">
    <location>
        <begin position="393"/>
        <end position="434"/>
    </location>
</feature>
<evidence type="ECO:0000313" key="5">
    <source>
        <dbReference type="Proteomes" id="UP001292094"/>
    </source>
</evidence>
<dbReference type="GO" id="GO:0003723">
    <property type="term" value="F:RNA binding"/>
    <property type="evidence" value="ECO:0007669"/>
    <property type="project" value="UniProtKB-UniRule"/>
</dbReference>
<name>A0AAE1P7L4_9EUCA</name>
<proteinExistence type="predicted"/>
<dbReference type="Pfam" id="PF02926">
    <property type="entry name" value="THUMP"/>
    <property type="match status" value="1"/>
</dbReference>
<protein>
    <recommendedName>
        <fullName evidence="3">THUMP domain-containing protein</fullName>
    </recommendedName>
</protein>
<keyword evidence="5" id="KW-1185">Reference proteome</keyword>